<sequence>MLEESCYHYMAREYPEILREKEWDCPEAAELTVWVHTITKVLATSNDIAENDVVEISSTLRRAGKVRHCAVHRKAVSTVQLWILLDNAEAALRFLGDGRREKEVLNLRRLVESESRELGLKLEKGEQQLSDELEELDRLREELARREAAARTRQEELEARAKSDMATNLAGLLDHAINKKEPVEISSNNAARVGTARTTAPDTRQTTPSKKTRHTESVEEFRKLGLKPLRPPPSSTCQFNLTKLAASARQASLQKRSPTPQEVSCDGGKVTESQFFDASETLARKAVLEDDPGYSSEEGGTQLHS</sequence>
<keyword evidence="4" id="KW-1185">Reference proteome</keyword>
<feature type="region of interest" description="Disordered" evidence="2">
    <location>
        <begin position="188"/>
        <end position="237"/>
    </location>
</feature>
<keyword evidence="1" id="KW-0175">Coiled coil</keyword>
<dbReference type="AlphaFoldDB" id="A0A3N4I7A7"/>
<dbReference type="OrthoDB" id="5324651at2759"/>
<protein>
    <submittedName>
        <fullName evidence="3">Uncharacterized protein</fullName>
    </submittedName>
</protein>
<evidence type="ECO:0000256" key="2">
    <source>
        <dbReference type="SAM" id="MobiDB-lite"/>
    </source>
</evidence>
<dbReference type="EMBL" id="ML119675">
    <property type="protein sequence ID" value="RPA81959.1"/>
    <property type="molecule type" value="Genomic_DNA"/>
</dbReference>
<evidence type="ECO:0000256" key="1">
    <source>
        <dbReference type="SAM" id="Coils"/>
    </source>
</evidence>
<dbReference type="STRING" id="1160509.A0A3N4I7A7"/>
<accession>A0A3N4I7A7</accession>
<proteinExistence type="predicted"/>
<dbReference type="Proteomes" id="UP000275078">
    <property type="component" value="Unassembled WGS sequence"/>
</dbReference>
<name>A0A3N4I7A7_ASCIM</name>
<feature type="compositionally biased region" description="Basic and acidic residues" evidence="2">
    <location>
        <begin position="214"/>
        <end position="223"/>
    </location>
</feature>
<organism evidence="3 4">
    <name type="scientific">Ascobolus immersus RN42</name>
    <dbReference type="NCBI Taxonomy" id="1160509"/>
    <lineage>
        <taxon>Eukaryota</taxon>
        <taxon>Fungi</taxon>
        <taxon>Dikarya</taxon>
        <taxon>Ascomycota</taxon>
        <taxon>Pezizomycotina</taxon>
        <taxon>Pezizomycetes</taxon>
        <taxon>Pezizales</taxon>
        <taxon>Ascobolaceae</taxon>
        <taxon>Ascobolus</taxon>
    </lineage>
</organism>
<feature type="coiled-coil region" evidence="1">
    <location>
        <begin position="122"/>
        <end position="160"/>
    </location>
</feature>
<evidence type="ECO:0000313" key="4">
    <source>
        <dbReference type="Proteomes" id="UP000275078"/>
    </source>
</evidence>
<gene>
    <name evidence="3" type="ORF">BJ508DRAFT_102798</name>
</gene>
<evidence type="ECO:0000313" key="3">
    <source>
        <dbReference type="EMBL" id="RPA81959.1"/>
    </source>
</evidence>
<feature type="compositionally biased region" description="Polar residues" evidence="2">
    <location>
        <begin position="188"/>
        <end position="209"/>
    </location>
</feature>
<reference evidence="3 4" key="1">
    <citation type="journal article" date="2018" name="Nat. Ecol. Evol.">
        <title>Pezizomycetes genomes reveal the molecular basis of ectomycorrhizal truffle lifestyle.</title>
        <authorList>
            <person name="Murat C."/>
            <person name="Payen T."/>
            <person name="Noel B."/>
            <person name="Kuo A."/>
            <person name="Morin E."/>
            <person name="Chen J."/>
            <person name="Kohler A."/>
            <person name="Krizsan K."/>
            <person name="Balestrini R."/>
            <person name="Da Silva C."/>
            <person name="Montanini B."/>
            <person name="Hainaut M."/>
            <person name="Levati E."/>
            <person name="Barry K.W."/>
            <person name="Belfiori B."/>
            <person name="Cichocki N."/>
            <person name="Clum A."/>
            <person name="Dockter R.B."/>
            <person name="Fauchery L."/>
            <person name="Guy J."/>
            <person name="Iotti M."/>
            <person name="Le Tacon F."/>
            <person name="Lindquist E.A."/>
            <person name="Lipzen A."/>
            <person name="Malagnac F."/>
            <person name="Mello A."/>
            <person name="Molinier V."/>
            <person name="Miyauchi S."/>
            <person name="Poulain J."/>
            <person name="Riccioni C."/>
            <person name="Rubini A."/>
            <person name="Sitrit Y."/>
            <person name="Splivallo R."/>
            <person name="Traeger S."/>
            <person name="Wang M."/>
            <person name="Zifcakova L."/>
            <person name="Wipf D."/>
            <person name="Zambonelli A."/>
            <person name="Paolocci F."/>
            <person name="Nowrousian M."/>
            <person name="Ottonello S."/>
            <person name="Baldrian P."/>
            <person name="Spatafora J.W."/>
            <person name="Henrissat B."/>
            <person name="Nagy L.G."/>
            <person name="Aury J.M."/>
            <person name="Wincker P."/>
            <person name="Grigoriev I.V."/>
            <person name="Bonfante P."/>
            <person name="Martin F.M."/>
        </authorList>
    </citation>
    <scope>NUCLEOTIDE SEQUENCE [LARGE SCALE GENOMIC DNA]</scope>
    <source>
        <strain evidence="3 4">RN42</strain>
    </source>
</reference>